<sequence length="75" mass="8424">MRAIFYRRHPDAHISIKLWSRGLLWDTLLGGARLQTGDSERERSQGIDLQGGQSHSGYQGCIYVETSSSKCLTDL</sequence>
<dbReference type="Proteomes" id="UP000193380">
    <property type="component" value="Unassembled WGS sequence"/>
</dbReference>
<proteinExistence type="predicted"/>
<protein>
    <submittedName>
        <fullName evidence="2">Uncharacterized protein</fullName>
    </submittedName>
</protein>
<accession>A0A060WAN1</accession>
<reference evidence="2" key="2">
    <citation type="submission" date="2014-03" db="EMBL/GenBank/DDBJ databases">
        <authorList>
            <person name="Genoscope - CEA"/>
        </authorList>
    </citation>
    <scope>NUCLEOTIDE SEQUENCE</scope>
</reference>
<dbReference type="EMBL" id="FR904402">
    <property type="protein sequence ID" value="CDQ62254.1"/>
    <property type="molecule type" value="Genomic_DNA"/>
</dbReference>
<evidence type="ECO:0000313" key="3">
    <source>
        <dbReference type="Proteomes" id="UP000193380"/>
    </source>
</evidence>
<reference evidence="2" key="1">
    <citation type="journal article" date="2014" name="Nat. Commun.">
        <title>The rainbow trout genome provides novel insights into evolution after whole-genome duplication in vertebrates.</title>
        <authorList>
            <person name="Berthelot C."/>
            <person name="Brunet F."/>
            <person name="Chalopin D."/>
            <person name="Juanchich A."/>
            <person name="Bernard M."/>
            <person name="Noel B."/>
            <person name="Bento P."/>
            <person name="Da Silva C."/>
            <person name="Labadie K."/>
            <person name="Alberti A."/>
            <person name="Aury J.M."/>
            <person name="Louis A."/>
            <person name="Dehais P."/>
            <person name="Bardou P."/>
            <person name="Montfort J."/>
            <person name="Klopp C."/>
            <person name="Cabau C."/>
            <person name="Gaspin C."/>
            <person name="Thorgaard G.H."/>
            <person name="Boussaha M."/>
            <person name="Quillet E."/>
            <person name="Guyomard R."/>
            <person name="Galiana D."/>
            <person name="Bobe J."/>
            <person name="Volff J.N."/>
            <person name="Genet C."/>
            <person name="Wincker P."/>
            <person name="Jaillon O."/>
            <person name="Roest Crollius H."/>
            <person name="Guiguen Y."/>
        </authorList>
    </citation>
    <scope>NUCLEOTIDE SEQUENCE [LARGE SCALE GENOMIC DNA]</scope>
</reference>
<evidence type="ECO:0000256" key="1">
    <source>
        <dbReference type="SAM" id="MobiDB-lite"/>
    </source>
</evidence>
<dbReference type="AlphaFoldDB" id="A0A060WAN1"/>
<name>A0A060WAN1_ONCMY</name>
<gene>
    <name evidence="2" type="ORF">GSONMT00066809001</name>
</gene>
<dbReference type="PaxDb" id="8022-A0A060WAN1"/>
<feature type="region of interest" description="Disordered" evidence="1">
    <location>
        <begin position="36"/>
        <end position="55"/>
    </location>
</feature>
<evidence type="ECO:0000313" key="2">
    <source>
        <dbReference type="EMBL" id="CDQ62254.1"/>
    </source>
</evidence>
<dbReference type="STRING" id="8022.A0A060WAN1"/>
<organism evidence="2 3">
    <name type="scientific">Oncorhynchus mykiss</name>
    <name type="common">Rainbow trout</name>
    <name type="synonym">Salmo gairdneri</name>
    <dbReference type="NCBI Taxonomy" id="8022"/>
    <lineage>
        <taxon>Eukaryota</taxon>
        <taxon>Metazoa</taxon>
        <taxon>Chordata</taxon>
        <taxon>Craniata</taxon>
        <taxon>Vertebrata</taxon>
        <taxon>Euteleostomi</taxon>
        <taxon>Actinopterygii</taxon>
        <taxon>Neopterygii</taxon>
        <taxon>Teleostei</taxon>
        <taxon>Protacanthopterygii</taxon>
        <taxon>Salmoniformes</taxon>
        <taxon>Salmonidae</taxon>
        <taxon>Salmoninae</taxon>
        <taxon>Oncorhynchus</taxon>
    </lineage>
</organism>